<sequence length="43" mass="5059">MCIREVKLKCKTCVVKIKEEHNRVLVFAPKYEQLITLEQVAVQ</sequence>
<name>A0A139WNZ7_TRICA</name>
<gene>
    <name evidence="1" type="primary">AUGUSTUS-3.0.2_31510</name>
    <name evidence="1" type="ORF">TcasGA2_TC031510</name>
</gene>
<organism evidence="1 2">
    <name type="scientific">Tribolium castaneum</name>
    <name type="common">Red flour beetle</name>
    <dbReference type="NCBI Taxonomy" id="7070"/>
    <lineage>
        <taxon>Eukaryota</taxon>
        <taxon>Metazoa</taxon>
        <taxon>Ecdysozoa</taxon>
        <taxon>Arthropoda</taxon>
        <taxon>Hexapoda</taxon>
        <taxon>Insecta</taxon>
        <taxon>Pterygota</taxon>
        <taxon>Neoptera</taxon>
        <taxon>Endopterygota</taxon>
        <taxon>Coleoptera</taxon>
        <taxon>Polyphaga</taxon>
        <taxon>Cucujiformia</taxon>
        <taxon>Tenebrionidae</taxon>
        <taxon>Tenebrionidae incertae sedis</taxon>
        <taxon>Tribolium</taxon>
    </lineage>
</organism>
<reference evidence="1 2" key="2">
    <citation type="journal article" date="2010" name="Nucleic Acids Res.">
        <title>BeetleBase in 2010: revisions to provide comprehensive genomic information for Tribolium castaneum.</title>
        <authorList>
            <person name="Kim H.S."/>
            <person name="Murphy T."/>
            <person name="Xia J."/>
            <person name="Caragea D."/>
            <person name="Park Y."/>
            <person name="Beeman R.W."/>
            <person name="Lorenzen M.D."/>
            <person name="Butcher S."/>
            <person name="Manak J.R."/>
            <person name="Brown S.J."/>
        </authorList>
    </citation>
    <scope>GENOME REANNOTATION</scope>
    <source>
        <strain evidence="1 2">Georgia GA2</strain>
    </source>
</reference>
<dbReference type="AlphaFoldDB" id="A0A139WNZ7"/>
<reference evidence="1 2" key="1">
    <citation type="journal article" date="2008" name="Nature">
        <title>The genome of the model beetle and pest Tribolium castaneum.</title>
        <authorList>
            <consortium name="Tribolium Genome Sequencing Consortium"/>
            <person name="Richards S."/>
            <person name="Gibbs R.A."/>
            <person name="Weinstock G.M."/>
            <person name="Brown S.J."/>
            <person name="Denell R."/>
            <person name="Beeman R.W."/>
            <person name="Gibbs R."/>
            <person name="Beeman R.W."/>
            <person name="Brown S.J."/>
            <person name="Bucher G."/>
            <person name="Friedrich M."/>
            <person name="Grimmelikhuijzen C.J."/>
            <person name="Klingler M."/>
            <person name="Lorenzen M."/>
            <person name="Richards S."/>
            <person name="Roth S."/>
            <person name="Schroder R."/>
            <person name="Tautz D."/>
            <person name="Zdobnov E.M."/>
            <person name="Muzny D."/>
            <person name="Gibbs R.A."/>
            <person name="Weinstock G.M."/>
            <person name="Attaway T."/>
            <person name="Bell S."/>
            <person name="Buhay C.J."/>
            <person name="Chandrabose M.N."/>
            <person name="Chavez D."/>
            <person name="Clerk-Blankenburg K.P."/>
            <person name="Cree A."/>
            <person name="Dao M."/>
            <person name="Davis C."/>
            <person name="Chacko J."/>
            <person name="Dinh H."/>
            <person name="Dugan-Rocha S."/>
            <person name="Fowler G."/>
            <person name="Garner T.T."/>
            <person name="Garnes J."/>
            <person name="Gnirke A."/>
            <person name="Hawes A."/>
            <person name="Hernandez J."/>
            <person name="Hines S."/>
            <person name="Holder M."/>
            <person name="Hume J."/>
            <person name="Jhangiani S.N."/>
            <person name="Joshi V."/>
            <person name="Khan Z.M."/>
            <person name="Jackson L."/>
            <person name="Kovar C."/>
            <person name="Kowis A."/>
            <person name="Lee S."/>
            <person name="Lewis L.R."/>
            <person name="Margolis J."/>
            <person name="Morgan M."/>
            <person name="Nazareth L.V."/>
            <person name="Nguyen N."/>
            <person name="Okwuonu G."/>
            <person name="Parker D."/>
            <person name="Richards S."/>
            <person name="Ruiz S.J."/>
            <person name="Santibanez J."/>
            <person name="Savard J."/>
            <person name="Scherer S.E."/>
            <person name="Schneider B."/>
            <person name="Sodergren E."/>
            <person name="Tautz D."/>
            <person name="Vattahil S."/>
            <person name="Villasana D."/>
            <person name="White C.S."/>
            <person name="Wright R."/>
            <person name="Park Y."/>
            <person name="Beeman R.W."/>
            <person name="Lord J."/>
            <person name="Oppert B."/>
            <person name="Lorenzen M."/>
            <person name="Brown S."/>
            <person name="Wang L."/>
            <person name="Savard J."/>
            <person name="Tautz D."/>
            <person name="Richards S."/>
            <person name="Weinstock G."/>
            <person name="Gibbs R.A."/>
            <person name="Liu Y."/>
            <person name="Worley K."/>
            <person name="Weinstock G."/>
            <person name="Elsik C.G."/>
            <person name="Reese J.T."/>
            <person name="Elhaik E."/>
            <person name="Landan G."/>
            <person name="Graur D."/>
            <person name="Arensburger P."/>
            <person name="Atkinson P."/>
            <person name="Beeman R.W."/>
            <person name="Beidler J."/>
            <person name="Brown S.J."/>
            <person name="Demuth J.P."/>
            <person name="Drury D.W."/>
            <person name="Du Y.Z."/>
            <person name="Fujiwara H."/>
            <person name="Lorenzen M."/>
            <person name="Maselli V."/>
            <person name="Osanai M."/>
            <person name="Park Y."/>
            <person name="Robertson H.M."/>
            <person name="Tu Z."/>
            <person name="Wang J.J."/>
            <person name="Wang S."/>
            <person name="Richards S."/>
            <person name="Song H."/>
            <person name="Zhang L."/>
            <person name="Sodergren E."/>
            <person name="Werner D."/>
            <person name="Stanke M."/>
            <person name="Morgenstern B."/>
            <person name="Solovyev V."/>
            <person name="Kosarev P."/>
            <person name="Brown G."/>
            <person name="Chen H.C."/>
            <person name="Ermolaeva O."/>
            <person name="Hlavina W."/>
            <person name="Kapustin Y."/>
            <person name="Kiryutin B."/>
            <person name="Kitts P."/>
            <person name="Maglott D."/>
            <person name="Pruitt K."/>
            <person name="Sapojnikov V."/>
            <person name="Souvorov A."/>
            <person name="Mackey A.J."/>
            <person name="Waterhouse R.M."/>
            <person name="Wyder S."/>
            <person name="Zdobnov E.M."/>
            <person name="Zdobnov E.M."/>
            <person name="Wyder S."/>
            <person name="Kriventseva E.V."/>
            <person name="Kadowaki T."/>
            <person name="Bork P."/>
            <person name="Aranda M."/>
            <person name="Bao R."/>
            <person name="Beermann A."/>
            <person name="Berns N."/>
            <person name="Bolognesi R."/>
            <person name="Bonneton F."/>
            <person name="Bopp D."/>
            <person name="Brown S.J."/>
            <person name="Bucher G."/>
            <person name="Butts T."/>
            <person name="Chaumot A."/>
            <person name="Denell R.E."/>
            <person name="Ferrier D.E."/>
            <person name="Friedrich M."/>
            <person name="Gordon C.M."/>
            <person name="Jindra M."/>
            <person name="Klingler M."/>
            <person name="Lan Q."/>
            <person name="Lattorff H.M."/>
            <person name="Laudet V."/>
            <person name="von Levetsow C."/>
            <person name="Liu Z."/>
            <person name="Lutz R."/>
            <person name="Lynch J.A."/>
            <person name="da Fonseca R.N."/>
            <person name="Posnien N."/>
            <person name="Reuter R."/>
            <person name="Roth S."/>
            <person name="Savard J."/>
            <person name="Schinko J.B."/>
            <person name="Schmitt C."/>
            <person name="Schoppmeier M."/>
            <person name="Schroder R."/>
            <person name="Shippy T.D."/>
            <person name="Simonnet F."/>
            <person name="Marques-Souza H."/>
            <person name="Tautz D."/>
            <person name="Tomoyasu Y."/>
            <person name="Trauner J."/>
            <person name="Van der Zee M."/>
            <person name="Vervoort M."/>
            <person name="Wittkopp N."/>
            <person name="Wimmer E.A."/>
            <person name="Yang X."/>
            <person name="Jones A.K."/>
            <person name="Sattelle D.B."/>
            <person name="Ebert P.R."/>
            <person name="Nelson D."/>
            <person name="Scott J.G."/>
            <person name="Beeman R.W."/>
            <person name="Muthukrishnan S."/>
            <person name="Kramer K.J."/>
            <person name="Arakane Y."/>
            <person name="Beeman R.W."/>
            <person name="Zhu Q."/>
            <person name="Hogenkamp D."/>
            <person name="Dixit R."/>
            <person name="Oppert B."/>
            <person name="Jiang H."/>
            <person name="Zou Z."/>
            <person name="Marshall J."/>
            <person name="Elpidina E."/>
            <person name="Vinokurov K."/>
            <person name="Oppert C."/>
            <person name="Zou Z."/>
            <person name="Evans J."/>
            <person name="Lu Z."/>
            <person name="Zhao P."/>
            <person name="Sumathipala N."/>
            <person name="Altincicek B."/>
            <person name="Vilcinskas A."/>
            <person name="Williams M."/>
            <person name="Hultmark D."/>
            <person name="Hetru C."/>
            <person name="Jiang H."/>
            <person name="Grimmelikhuijzen C.J."/>
            <person name="Hauser F."/>
            <person name="Cazzamali G."/>
            <person name="Williamson M."/>
            <person name="Park Y."/>
            <person name="Li B."/>
            <person name="Tanaka Y."/>
            <person name="Predel R."/>
            <person name="Neupert S."/>
            <person name="Schachtner J."/>
            <person name="Verleyen P."/>
            <person name="Raible F."/>
            <person name="Bork P."/>
            <person name="Friedrich M."/>
            <person name="Walden K.K."/>
            <person name="Robertson H.M."/>
            <person name="Angeli S."/>
            <person name="Foret S."/>
            <person name="Bucher G."/>
            <person name="Schuetz S."/>
            <person name="Maleszka R."/>
            <person name="Wimmer E.A."/>
            <person name="Beeman R.W."/>
            <person name="Lorenzen M."/>
            <person name="Tomoyasu Y."/>
            <person name="Miller S.C."/>
            <person name="Grossmann D."/>
            <person name="Bucher G."/>
        </authorList>
    </citation>
    <scope>NUCLEOTIDE SEQUENCE [LARGE SCALE GENOMIC DNA]</scope>
    <source>
        <strain evidence="1 2">Georgia GA2</strain>
    </source>
</reference>
<proteinExistence type="predicted"/>
<accession>A0A139WNZ7</accession>
<dbReference type="InParanoid" id="A0A139WNZ7"/>
<protein>
    <submittedName>
        <fullName evidence="1">Uncharacterized protein</fullName>
    </submittedName>
</protein>
<dbReference type="Proteomes" id="UP000007266">
    <property type="component" value="Linkage group 1"/>
</dbReference>
<dbReference type="EMBL" id="KQ971307">
    <property type="protein sequence ID" value="KYB29664.1"/>
    <property type="molecule type" value="Genomic_DNA"/>
</dbReference>
<keyword evidence="2" id="KW-1185">Reference proteome</keyword>
<evidence type="ECO:0000313" key="2">
    <source>
        <dbReference type="Proteomes" id="UP000007266"/>
    </source>
</evidence>
<evidence type="ECO:0000313" key="1">
    <source>
        <dbReference type="EMBL" id="KYB29664.1"/>
    </source>
</evidence>